<proteinExistence type="predicted"/>
<dbReference type="RefSeq" id="XP_070917229.1">
    <property type="nucleotide sequence ID" value="XM_071061128.1"/>
</dbReference>
<gene>
    <name evidence="1" type="primary">ATF1</name>
    <name evidence="1" type="ORF">MFIFM68171_05708</name>
</gene>
<dbReference type="SUPFAM" id="SSF52777">
    <property type="entry name" value="CoA-dependent acyltransferases"/>
    <property type="match status" value="1"/>
</dbReference>
<evidence type="ECO:0000313" key="2">
    <source>
        <dbReference type="Proteomes" id="UP001628179"/>
    </source>
</evidence>
<dbReference type="EMBL" id="BAAFSV010000003">
    <property type="protein sequence ID" value="GAB1315498.1"/>
    <property type="molecule type" value="Genomic_DNA"/>
</dbReference>
<organism evidence="1 2">
    <name type="scientific">Madurella fahalii</name>
    <dbReference type="NCBI Taxonomy" id="1157608"/>
    <lineage>
        <taxon>Eukaryota</taxon>
        <taxon>Fungi</taxon>
        <taxon>Dikarya</taxon>
        <taxon>Ascomycota</taxon>
        <taxon>Pezizomycotina</taxon>
        <taxon>Sordariomycetes</taxon>
        <taxon>Sordariomycetidae</taxon>
        <taxon>Sordariales</taxon>
        <taxon>Sordariales incertae sedis</taxon>
        <taxon>Madurella</taxon>
    </lineage>
</organism>
<keyword evidence="2" id="KW-1185">Reference proteome</keyword>
<accession>A0ABQ0GCK7</accession>
<comment type="caution">
    <text evidence="1">The sequence shown here is derived from an EMBL/GenBank/DDBJ whole genome shotgun (WGS) entry which is preliminary data.</text>
</comment>
<dbReference type="InterPro" id="IPR052058">
    <property type="entry name" value="Alcohol_O-acetyltransferase"/>
</dbReference>
<sequence length="548" mass="61048">MAKSKSNREKCGTETTAVLRKFGINETYQLAMYLLDQYRGTILSCRYEIPPRLAPAESRAQLEEVVRVAVVDTIMRHPMLQVGMIDATSKTPSWIQLPSLDLTQHIQWLYPTGTGHADFEQTVHETFCAQLDDRFPDLSIRQPGWKITVIRQGNAPIMEVLLTWNHPQFDAVGAKVFHEDLLEMLNALLNAGNTLKGAYERTGLDGDLLVLPQAVPLLPTPIEGLKRLPVDLKHLAKALWEETRYRFLLPSRDVSLAAWCPIRPSPYKTQFRAFFVDNPSLLAIQALCRQHQTTITGLLNGLALIAFSSHLDAAVAPAFQSSTIVDHRRNLPPAPPDAPWVRSDRAVSNYVTQCFHRWDTELVAQVRSKLPAADAADGSNAGSEGSRHLSAELEHELWTASARNRREIVDKLAEGLRNDLVGLFKYVTDWQQTMRNLAKRPRQFSWLVTNIGVLDGIGAIPTTTTTTSDTMSDTNKSAHGQQRWSISRAQFGLSTEVPMAAIEFSPVSVAGRGMCVSATWADCAVEVTLGERIMADMERWMAQLASQS</sequence>
<evidence type="ECO:0000313" key="1">
    <source>
        <dbReference type="EMBL" id="GAB1315498.1"/>
    </source>
</evidence>
<dbReference type="GeneID" id="98176451"/>
<dbReference type="InterPro" id="IPR010828">
    <property type="entry name" value="Atf2/Sli1-like"/>
</dbReference>
<name>A0ABQ0GCK7_9PEZI</name>
<reference evidence="1 2" key="1">
    <citation type="submission" date="2024-09" db="EMBL/GenBank/DDBJ databases">
        <title>Itraconazole resistance in Madurella fahalii resulting from another homologue of gene encoding cytochrome P450 14-alpha sterol demethylase (CYP51).</title>
        <authorList>
            <person name="Yoshioka I."/>
            <person name="Fahal A.H."/>
            <person name="Kaneko S."/>
            <person name="Yaguchi T."/>
        </authorList>
    </citation>
    <scope>NUCLEOTIDE SEQUENCE [LARGE SCALE GENOMIC DNA]</scope>
    <source>
        <strain evidence="1 2">IFM 68171</strain>
    </source>
</reference>
<protein>
    <submittedName>
        <fullName evidence="1">Alcohol acetyltransferase</fullName>
    </submittedName>
</protein>
<dbReference type="PANTHER" id="PTHR28037">
    <property type="entry name" value="ALCOHOL O-ACETYLTRANSFERASE 1-RELATED"/>
    <property type="match status" value="1"/>
</dbReference>
<dbReference type="Gene3D" id="3.30.559.10">
    <property type="entry name" value="Chloramphenicol acetyltransferase-like domain"/>
    <property type="match status" value="1"/>
</dbReference>
<dbReference type="Pfam" id="PF07247">
    <property type="entry name" value="AATase"/>
    <property type="match status" value="1"/>
</dbReference>
<dbReference type="Proteomes" id="UP001628179">
    <property type="component" value="Unassembled WGS sequence"/>
</dbReference>
<dbReference type="PANTHER" id="PTHR28037:SF1">
    <property type="entry name" value="ALCOHOL O-ACETYLTRANSFERASE 1-RELATED"/>
    <property type="match status" value="1"/>
</dbReference>
<dbReference type="InterPro" id="IPR023213">
    <property type="entry name" value="CAT-like_dom_sf"/>
</dbReference>